<gene>
    <name evidence="6" type="ORF">D9V42_11405</name>
</gene>
<evidence type="ECO:0000256" key="1">
    <source>
        <dbReference type="ARBA" id="ARBA00004613"/>
    </source>
</evidence>
<keyword evidence="7" id="KW-1185">Reference proteome</keyword>
<dbReference type="Proteomes" id="UP000269505">
    <property type="component" value="Unassembled WGS sequence"/>
</dbReference>
<keyword evidence="2" id="KW-0964">Secreted</keyword>
<dbReference type="NCBIfam" id="NF047686">
    <property type="entry name" value="IsaB_fam"/>
    <property type="match status" value="1"/>
</dbReference>
<evidence type="ECO:0000256" key="2">
    <source>
        <dbReference type="ARBA" id="ARBA00022525"/>
    </source>
</evidence>
<comment type="caution">
    <text evidence="6">The sequence shown here is derived from an EMBL/GenBank/DDBJ whole genome shotgun (WGS) entry which is preliminary data.</text>
</comment>
<dbReference type="InterPro" id="IPR058086">
    <property type="entry name" value="IsaB"/>
</dbReference>
<reference evidence="6 7" key="1">
    <citation type="submission" date="2018-10" db="EMBL/GenBank/DDBJ databases">
        <title>Staphylococcus pseudoxylosus sp. nov., isolated from bovine mastitis.</title>
        <authorList>
            <person name="Macfadyen A.C."/>
            <person name="Leroy S."/>
            <person name="Harrison E.M."/>
            <person name="Parkhill J."/>
            <person name="Holmes M.A."/>
            <person name="Paterson G.K."/>
        </authorList>
    </citation>
    <scope>NUCLEOTIDE SEQUENCE [LARGE SCALE GENOMIC DNA]</scope>
    <source>
        <strain evidence="6 7">S04009</strain>
    </source>
</reference>
<proteinExistence type="inferred from homology"/>
<dbReference type="RefSeq" id="WP_122065033.1">
    <property type="nucleotide sequence ID" value="NZ_CP149857.1"/>
</dbReference>
<organism evidence="6 7">
    <name type="scientific">Staphylococcus pseudoxylosus</name>
    <dbReference type="NCBI Taxonomy" id="2282419"/>
    <lineage>
        <taxon>Bacteria</taxon>
        <taxon>Bacillati</taxon>
        <taxon>Bacillota</taxon>
        <taxon>Bacilli</taxon>
        <taxon>Bacillales</taxon>
        <taxon>Staphylococcaceae</taxon>
        <taxon>Staphylococcus</taxon>
    </lineage>
</organism>
<comment type="subcellular location">
    <subcellularLocation>
        <location evidence="1">Secreted</location>
    </subcellularLocation>
</comment>
<evidence type="ECO:0000256" key="3">
    <source>
        <dbReference type="ARBA" id="ARBA00022729"/>
    </source>
</evidence>
<comment type="similarity">
    <text evidence="4">Belongs to the IsaB family.</text>
</comment>
<evidence type="ECO:0000256" key="5">
    <source>
        <dbReference type="ARBA" id="ARBA00093792"/>
    </source>
</evidence>
<sequence length="173" mass="19806">MILFLGQSLAYLTSSDQEAKAEAKEQASQTWGHGEGGVDLKAETPWYNYDGYTTQDASFPLDDDFVQALKYDNVTINGYKVDPDAYKEFDHSKMLYDTTINFNEQDEVVLVKFDTKPDTISKTEFKHAHQSNDILTEGETPGDVGSFVRYETNESYYNVYFDKQGDLYQIEIH</sequence>
<name>A0AAQ0MEE8_9STAP</name>
<evidence type="ECO:0000313" key="7">
    <source>
        <dbReference type="Proteomes" id="UP000269505"/>
    </source>
</evidence>
<protein>
    <recommendedName>
        <fullName evidence="5">Immunodominant staphylococcal antigen B</fullName>
    </recommendedName>
</protein>
<dbReference type="EMBL" id="RCVN01000012">
    <property type="protein sequence ID" value="RMI84458.1"/>
    <property type="molecule type" value="Genomic_DNA"/>
</dbReference>
<evidence type="ECO:0000256" key="4">
    <source>
        <dbReference type="ARBA" id="ARBA00093777"/>
    </source>
</evidence>
<dbReference type="AlphaFoldDB" id="A0AAQ0MEE8"/>
<accession>A0AAQ0MEE8</accession>
<keyword evidence="3" id="KW-0732">Signal</keyword>
<evidence type="ECO:0000313" key="6">
    <source>
        <dbReference type="EMBL" id="RMI84458.1"/>
    </source>
</evidence>